<dbReference type="Proteomes" id="UP001055811">
    <property type="component" value="Linkage Group LG09"/>
</dbReference>
<proteinExistence type="predicted"/>
<evidence type="ECO:0000313" key="1">
    <source>
        <dbReference type="EMBL" id="KAI3690577.1"/>
    </source>
</evidence>
<keyword evidence="2" id="KW-1185">Reference proteome</keyword>
<sequence length="131" mass="14153">MRLIMGVDPVYCKKFHKASILSCFSTMDRDFFLNAGLHFEPSSQLPSWKLMASVLEMNCPPARSPVDRFNNFESALSPMVSSPVSNSVAPNDTFAVHELIGKLGRICNGGGELFLAAMAPVAAGRPGTVPH</sequence>
<comment type="caution">
    <text evidence="1">The sequence shown here is derived from an EMBL/GenBank/DDBJ whole genome shotgun (WGS) entry which is preliminary data.</text>
</comment>
<name>A0ACB8YXV5_CICIN</name>
<evidence type="ECO:0000313" key="2">
    <source>
        <dbReference type="Proteomes" id="UP001055811"/>
    </source>
</evidence>
<reference evidence="2" key="1">
    <citation type="journal article" date="2022" name="Mol. Ecol. Resour.">
        <title>The genomes of chicory, endive, great burdock and yacon provide insights into Asteraceae palaeo-polyploidization history and plant inulin production.</title>
        <authorList>
            <person name="Fan W."/>
            <person name="Wang S."/>
            <person name="Wang H."/>
            <person name="Wang A."/>
            <person name="Jiang F."/>
            <person name="Liu H."/>
            <person name="Zhao H."/>
            <person name="Xu D."/>
            <person name="Zhang Y."/>
        </authorList>
    </citation>
    <scope>NUCLEOTIDE SEQUENCE [LARGE SCALE GENOMIC DNA]</scope>
    <source>
        <strain evidence="2">cv. Punajuju</strain>
    </source>
</reference>
<dbReference type="EMBL" id="CM042017">
    <property type="protein sequence ID" value="KAI3690577.1"/>
    <property type="molecule type" value="Genomic_DNA"/>
</dbReference>
<reference evidence="1 2" key="2">
    <citation type="journal article" date="2022" name="Mol. Ecol. Resour.">
        <title>The genomes of chicory, endive, great burdock and yacon provide insights into Asteraceae paleo-polyploidization history and plant inulin production.</title>
        <authorList>
            <person name="Fan W."/>
            <person name="Wang S."/>
            <person name="Wang H."/>
            <person name="Wang A."/>
            <person name="Jiang F."/>
            <person name="Liu H."/>
            <person name="Zhao H."/>
            <person name="Xu D."/>
            <person name="Zhang Y."/>
        </authorList>
    </citation>
    <scope>NUCLEOTIDE SEQUENCE [LARGE SCALE GENOMIC DNA]</scope>
    <source>
        <strain evidence="2">cv. Punajuju</strain>
        <tissue evidence="1">Leaves</tissue>
    </source>
</reference>
<gene>
    <name evidence="1" type="ORF">L2E82_48690</name>
</gene>
<protein>
    <submittedName>
        <fullName evidence="1">Uncharacterized protein</fullName>
    </submittedName>
</protein>
<accession>A0ACB8YXV5</accession>
<organism evidence="1 2">
    <name type="scientific">Cichorium intybus</name>
    <name type="common">Chicory</name>
    <dbReference type="NCBI Taxonomy" id="13427"/>
    <lineage>
        <taxon>Eukaryota</taxon>
        <taxon>Viridiplantae</taxon>
        <taxon>Streptophyta</taxon>
        <taxon>Embryophyta</taxon>
        <taxon>Tracheophyta</taxon>
        <taxon>Spermatophyta</taxon>
        <taxon>Magnoliopsida</taxon>
        <taxon>eudicotyledons</taxon>
        <taxon>Gunneridae</taxon>
        <taxon>Pentapetalae</taxon>
        <taxon>asterids</taxon>
        <taxon>campanulids</taxon>
        <taxon>Asterales</taxon>
        <taxon>Asteraceae</taxon>
        <taxon>Cichorioideae</taxon>
        <taxon>Cichorieae</taxon>
        <taxon>Cichoriinae</taxon>
        <taxon>Cichorium</taxon>
    </lineage>
</organism>